<gene>
    <name evidence="2" type="ORF">LSALG_LOCUS33385</name>
</gene>
<accession>A0AA35ZKP2</accession>
<feature type="compositionally biased region" description="Polar residues" evidence="1">
    <location>
        <begin position="25"/>
        <end position="37"/>
    </location>
</feature>
<sequence length="223" mass="25303">MQNDVIRKLDLVVGKVEKLDRGKSNETPNSGLNTPVTNPKEKTKLPLLHQSIPATYNFMVPDSFCLSWSSFDRRTRMGAYHIQIRENYFPPKHRIGVPDTKLAIPIAFLCNKIRQNHVPSSESENRRDGKEAVLKSVSVGDCKQTIIYSSDYTISLGKERNLFGAASVEGKSCEVVRILIDIHGLFLFKTIVVHRSLKIRVTIESELRNLLDVEDLLQQRICV</sequence>
<protein>
    <submittedName>
        <fullName evidence="2">Uncharacterized protein</fullName>
    </submittedName>
</protein>
<evidence type="ECO:0000313" key="2">
    <source>
        <dbReference type="EMBL" id="CAI9294398.1"/>
    </source>
</evidence>
<dbReference type="Proteomes" id="UP001177003">
    <property type="component" value="Chromosome 7"/>
</dbReference>
<dbReference type="EMBL" id="OX465083">
    <property type="protein sequence ID" value="CAI9294398.1"/>
    <property type="molecule type" value="Genomic_DNA"/>
</dbReference>
<organism evidence="2 3">
    <name type="scientific">Lactuca saligna</name>
    <name type="common">Willowleaf lettuce</name>
    <dbReference type="NCBI Taxonomy" id="75948"/>
    <lineage>
        <taxon>Eukaryota</taxon>
        <taxon>Viridiplantae</taxon>
        <taxon>Streptophyta</taxon>
        <taxon>Embryophyta</taxon>
        <taxon>Tracheophyta</taxon>
        <taxon>Spermatophyta</taxon>
        <taxon>Magnoliopsida</taxon>
        <taxon>eudicotyledons</taxon>
        <taxon>Gunneridae</taxon>
        <taxon>Pentapetalae</taxon>
        <taxon>asterids</taxon>
        <taxon>campanulids</taxon>
        <taxon>Asterales</taxon>
        <taxon>Asteraceae</taxon>
        <taxon>Cichorioideae</taxon>
        <taxon>Cichorieae</taxon>
        <taxon>Lactucinae</taxon>
        <taxon>Lactuca</taxon>
    </lineage>
</organism>
<reference evidence="2" key="1">
    <citation type="submission" date="2023-04" db="EMBL/GenBank/DDBJ databases">
        <authorList>
            <person name="Vijverberg K."/>
            <person name="Xiong W."/>
            <person name="Schranz E."/>
        </authorList>
    </citation>
    <scope>NUCLEOTIDE SEQUENCE</scope>
</reference>
<evidence type="ECO:0000313" key="3">
    <source>
        <dbReference type="Proteomes" id="UP001177003"/>
    </source>
</evidence>
<proteinExistence type="predicted"/>
<evidence type="ECO:0000256" key="1">
    <source>
        <dbReference type="SAM" id="MobiDB-lite"/>
    </source>
</evidence>
<feature type="region of interest" description="Disordered" evidence="1">
    <location>
        <begin position="20"/>
        <end position="40"/>
    </location>
</feature>
<name>A0AA35ZKP2_LACSI</name>
<dbReference type="AlphaFoldDB" id="A0AA35ZKP2"/>
<keyword evidence="3" id="KW-1185">Reference proteome</keyword>